<evidence type="ECO:0000313" key="1">
    <source>
        <dbReference type="EMBL" id="CAB4290064.1"/>
    </source>
</evidence>
<evidence type="ECO:0000313" key="2">
    <source>
        <dbReference type="Proteomes" id="UP000507222"/>
    </source>
</evidence>
<organism evidence="1 2">
    <name type="scientific">Prunus armeniaca</name>
    <name type="common">Apricot</name>
    <name type="synonym">Armeniaca vulgaris</name>
    <dbReference type="NCBI Taxonomy" id="36596"/>
    <lineage>
        <taxon>Eukaryota</taxon>
        <taxon>Viridiplantae</taxon>
        <taxon>Streptophyta</taxon>
        <taxon>Embryophyta</taxon>
        <taxon>Tracheophyta</taxon>
        <taxon>Spermatophyta</taxon>
        <taxon>Magnoliopsida</taxon>
        <taxon>eudicotyledons</taxon>
        <taxon>Gunneridae</taxon>
        <taxon>Pentapetalae</taxon>
        <taxon>rosids</taxon>
        <taxon>fabids</taxon>
        <taxon>Rosales</taxon>
        <taxon>Rosaceae</taxon>
        <taxon>Amygdaloideae</taxon>
        <taxon>Amygdaleae</taxon>
        <taxon>Prunus</taxon>
    </lineage>
</organism>
<dbReference type="EMBL" id="CAEKDK010000008">
    <property type="protein sequence ID" value="CAB4290064.1"/>
    <property type="molecule type" value="Genomic_DNA"/>
</dbReference>
<gene>
    <name evidence="1" type="ORF">CURHAP_LOCUS49908</name>
</gene>
<name>A0A6J5VQD0_PRUAR</name>
<proteinExistence type="predicted"/>
<dbReference type="AlphaFoldDB" id="A0A6J5VQD0"/>
<accession>A0A6J5VQD0</accession>
<dbReference type="Proteomes" id="UP000507222">
    <property type="component" value="Unassembled WGS sequence"/>
</dbReference>
<protein>
    <submittedName>
        <fullName evidence="1">Uncharacterized protein</fullName>
    </submittedName>
</protein>
<sequence>MNNQFDDVSAKAEDVGRGEIITCNLCSHGTQNNLKITKVDISSENGPQGPKSNFFVCTKKNAKGSSVQI</sequence>
<reference evidence="1 2" key="1">
    <citation type="submission" date="2020-05" db="EMBL/GenBank/DDBJ databases">
        <authorList>
            <person name="Campoy J."/>
            <person name="Schneeberger K."/>
            <person name="Spophaly S."/>
        </authorList>
    </citation>
    <scope>NUCLEOTIDE SEQUENCE [LARGE SCALE GENOMIC DNA]</scope>
    <source>
        <strain evidence="1">PruArmRojPasFocal</strain>
    </source>
</reference>